<sequence>MSSYDPPEESEDGSNFDPGVKEKEITEQREFSDLLGNFERQDYILFGLVLGIPAGILTGVLLGIMFPEYQRTAGEVVRWIGERIADIFLTQFTIFDAGELFLVG</sequence>
<evidence type="ECO:0000256" key="2">
    <source>
        <dbReference type="SAM" id="Phobius"/>
    </source>
</evidence>
<reference evidence="3" key="1">
    <citation type="journal article" date="2014" name="Int. J. Syst. Evol. Microbiol.">
        <title>Complete genome sequence of Corynebacterium casei LMG S-19264T (=DSM 44701T), isolated from a smear-ripened cheese.</title>
        <authorList>
            <consortium name="US DOE Joint Genome Institute (JGI-PGF)"/>
            <person name="Walter F."/>
            <person name="Albersmeier A."/>
            <person name="Kalinowski J."/>
            <person name="Ruckert C."/>
        </authorList>
    </citation>
    <scope>NUCLEOTIDE SEQUENCE</scope>
    <source>
        <strain evidence="3">JCM 19018</strain>
    </source>
</reference>
<comment type="caution">
    <text evidence="3">The sequence shown here is derived from an EMBL/GenBank/DDBJ whole genome shotgun (WGS) entry which is preliminary data.</text>
</comment>
<accession>A0A830F5B2</accession>
<keyword evidence="2" id="KW-0472">Membrane</keyword>
<dbReference type="AlphaFoldDB" id="A0A830F5B2"/>
<dbReference type="EMBL" id="BMPD01000015">
    <property type="protein sequence ID" value="GGK85381.1"/>
    <property type="molecule type" value="Genomic_DNA"/>
</dbReference>
<organism evidence="3 4">
    <name type="scientific">Haloarcula sebkhae</name>
    <dbReference type="NCBI Taxonomy" id="932660"/>
    <lineage>
        <taxon>Archaea</taxon>
        <taxon>Methanobacteriati</taxon>
        <taxon>Methanobacteriota</taxon>
        <taxon>Stenosarchaea group</taxon>
        <taxon>Halobacteria</taxon>
        <taxon>Halobacteriales</taxon>
        <taxon>Haloarculaceae</taxon>
        <taxon>Haloarcula</taxon>
    </lineage>
</organism>
<dbReference type="Proteomes" id="UP000614221">
    <property type="component" value="Unassembled WGS sequence"/>
</dbReference>
<name>A0A830F5B2_9EURY</name>
<protein>
    <submittedName>
        <fullName evidence="3">Uncharacterized protein</fullName>
    </submittedName>
</protein>
<feature type="transmembrane region" description="Helical" evidence="2">
    <location>
        <begin position="43"/>
        <end position="66"/>
    </location>
</feature>
<feature type="compositionally biased region" description="Acidic residues" evidence="1">
    <location>
        <begin position="1"/>
        <end position="14"/>
    </location>
</feature>
<dbReference type="OrthoDB" id="372442at2157"/>
<evidence type="ECO:0000313" key="4">
    <source>
        <dbReference type="Proteomes" id="UP000614221"/>
    </source>
</evidence>
<gene>
    <name evidence="3" type="ORF">GCM10009067_41870</name>
</gene>
<feature type="region of interest" description="Disordered" evidence="1">
    <location>
        <begin position="1"/>
        <end position="22"/>
    </location>
</feature>
<evidence type="ECO:0000256" key="1">
    <source>
        <dbReference type="SAM" id="MobiDB-lite"/>
    </source>
</evidence>
<proteinExistence type="predicted"/>
<evidence type="ECO:0000313" key="3">
    <source>
        <dbReference type="EMBL" id="GGK85381.1"/>
    </source>
</evidence>
<keyword evidence="2" id="KW-1133">Transmembrane helix</keyword>
<keyword evidence="2" id="KW-0812">Transmembrane</keyword>
<reference evidence="3" key="2">
    <citation type="submission" date="2020-09" db="EMBL/GenBank/DDBJ databases">
        <authorList>
            <person name="Sun Q."/>
            <person name="Ohkuma M."/>
        </authorList>
    </citation>
    <scope>NUCLEOTIDE SEQUENCE</scope>
    <source>
        <strain evidence="3">JCM 19018</strain>
    </source>
</reference>
<dbReference type="RefSeq" id="WP_004592126.1">
    <property type="nucleotide sequence ID" value="NZ_BMPD01000015.1"/>
</dbReference>